<accession>A0A0H3ZRN7</accession>
<evidence type="ECO:0000313" key="1">
    <source>
        <dbReference type="EMBL" id="AKN36549.1"/>
    </source>
</evidence>
<dbReference type="AlphaFoldDB" id="A0A0H3ZRN7"/>
<proteinExistence type="predicted"/>
<dbReference type="EMBL" id="KP795498">
    <property type="protein sequence ID" value="AKN36549.1"/>
    <property type="molecule type" value="Genomic_DNA"/>
</dbReference>
<organism evidence="1">
    <name type="scientific">Vibrio sp. ZF_53</name>
    <dbReference type="NCBI Taxonomy" id="1652838"/>
    <lineage>
        <taxon>Bacteria</taxon>
        <taxon>Pseudomonadati</taxon>
        <taxon>Pseudomonadota</taxon>
        <taxon>Gammaproteobacteria</taxon>
        <taxon>Vibrionales</taxon>
        <taxon>Vibrionaceae</taxon>
        <taxon>Vibrio</taxon>
    </lineage>
</organism>
<reference evidence="1" key="1">
    <citation type="journal article" date="2015" name="MBio">
        <title>Eco-Evolutionary Dynamics of Episomes among Ecologically Cohesive Bacterial Populations.</title>
        <authorList>
            <person name="Xue H."/>
            <person name="Cordero O.X."/>
            <person name="Camas F.M."/>
            <person name="Trimble W."/>
            <person name="Meyer F."/>
            <person name="Guglielmini J."/>
            <person name="Rocha E.P."/>
            <person name="Polz M.F."/>
        </authorList>
    </citation>
    <scope>NUCLEOTIDE SEQUENCE</scope>
    <source>
        <strain evidence="1">ZF_53</strain>
    </source>
</reference>
<protein>
    <submittedName>
        <fullName evidence="1">Uncharacterized protein</fullName>
    </submittedName>
</protein>
<name>A0A0H3ZRN7_9VIBR</name>
<sequence>MKRMITGVLFFSLLPICFVIGVYFEANRALDLKSYLFTTKANFVSMARSAEEYRNENDKYPSELSASIDGGADIEYKQYGNGNGFSIAVVFPEKDFYGKLNLEDKNSTLMTRLPYSMWYLAVNPMESK</sequence>